<dbReference type="SMART" id="SM00388">
    <property type="entry name" value="HisKA"/>
    <property type="match status" value="1"/>
</dbReference>
<dbReference type="InterPro" id="IPR005467">
    <property type="entry name" value="His_kinase_dom"/>
</dbReference>
<dbReference type="RefSeq" id="WP_089910893.1">
    <property type="nucleotide sequence ID" value="NZ_FOBB01000002.1"/>
</dbReference>
<reference evidence="10 11" key="1">
    <citation type="submission" date="2016-10" db="EMBL/GenBank/DDBJ databases">
        <authorList>
            <person name="de Groot N.N."/>
        </authorList>
    </citation>
    <scope>NUCLEOTIDE SEQUENCE [LARGE SCALE GENOMIC DNA]</scope>
    <source>
        <strain evidence="10 11">DSM 21039</strain>
    </source>
</reference>
<comment type="catalytic activity">
    <reaction evidence="1">
        <text>ATP + protein L-histidine = ADP + protein N-phospho-L-histidine.</text>
        <dbReference type="EC" id="2.7.13.3"/>
    </reaction>
</comment>
<dbReference type="GO" id="GO:0005524">
    <property type="term" value="F:ATP binding"/>
    <property type="evidence" value="ECO:0007669"/>
    <property type="project" value="UniProtKB-KW"/>
</dbReference>
<dbReference type="PRINTS" id="PR00344">
    <property type="entry name" value="BCTRLSENSOR"/>
</dbReference>
<dbReference type="AlphaFoldDB" id="A0A1H7S9N1"/>
<keyword evidence="6 10" id="KW-0418">Kinase</keyword>
<dbReference type="SUPFAM" id="SSF55874">
    <property type="entry name" value="ATPase domain of HSP90 chaperone/DNA topoisomerase II/histidine kinase"/>
    <property type="match status" value="1"/>
</dbReference>
<evidence type="ECO:0000256" key="3">
    <source>
        <dbReference type="ARBA" id="ARBA00022553"/>
    </source>
</evidence>
<dbReference type="Gene3D" id="3.30.565.10">
    <property type="entry name" value="Histidine kinase-like ATPase, C-terminal domain"/>
    <property type="match status" value="1"/>
</dbReference>
<keyword evidence="7" id="KW-0067">ATP-binding</keyword>
<dbReference type="SUPFAM" id="SSF47384">
    <property type="entry name" value="Homodimeric domain of signal transducing histidine kinase"/>
    <property type="match status" value="1"/>
</dbReference>
<sequence>MKTLTVRTKARSLAGYDSYINLANHLISTNRKSHPTPPAPKKVMDYPVQFLTAMAHELRNPLTNINLSVGMIESVTKNDDLKVYLDIIMRSSIRINDLITELLNYQQEENMPAAQYSVHQLLDEVLETAGDRITLKHIEVIKHYAIQDCKIKMNRLRMKIALTNIIINAIEAMTSGKGILKLTTKSVYGKYFIQIEDNGCGISKENMKNIFKPYFTNKQGGLGIGLSTTYEILESDHVEIDVKSKEGEGTRFSLLFDKNYQYGVFE</sequence>
<dbReference type="Pfam" id="PF00512">
    <property type="entry name" value="HisKA"/>
    <property type="match status" value="1"/>
</dbReference>
<dbReference type="Proteomes" id="UP000198984">
    <property type="component" value="Unassembled WGS sequence"/>
</dbReference>
<dbReference type="STRING" id="573321.SAMN04488505_102863"/>
<dbReference type="EC" id="2.7.13.3" evidence="2"/>
<feature type="domain" description="Histidine kinase" evidence="9">
    <location>
        <begin position="53"/>
        <end position="260"/>
    </location>
</feature>
<evidence type="ECO:0000259" key="9">
    <source>
        <dbReference type="PROSITE" id="PS50109"/>
    </source>
</evidence>
<gene>
    <name evidence="10" type="ORF">SAMN04488505_102863</name>
</gene>
<proteinExistence type="predicted"/>
<evidence type="ECO:0000256" key="7">
    <source>
        <dbReference type="ARBA" id="ARBA00022840"/>
    </source>
</evidence>
<evidence type="ECO:0000256" key="8">
    <source>
        <dbReference type="ARBA" id="ARBA00023012"/>
    </source>
</evidence>
<dbReference type="Gene3D" id="1.10.287.130">
    <property type="match status" value="1"/>
</dbReference>
<protein>
    <recommendedName>
        <fullName evidence="2">histidine kinase</fullName>
        <ecNumber evidence="2">2.7.13.3</ecNumber>
    </recommendedName>
</protein>
<dbReference type="PANTHER" id="PTHR43065:SF46">
    <property type="entry name" value="C4-DICARBOXYLATE TRANSPORT SENSOR PROTEIN DCTB"/>
    <property type="match status" value="1"/>
</dbReference>
<dbReference type="InterPro" id="IPR036097">
    <property type="entry name" value="HisK_dim/P_sf"/>
</dbReference>
<dbReference type="InterPro" id="IPR003661">
    <property type="entry name" value="HisK_dim/P_dom"/>
</dbReference>
<keyword evidence="8" id="KW-0902">Two-component regulatory system</keyword>
<evidence type="ECO:0000256" key="6">
    <source>
        <dbReference type="ARBA" id="ARBA00022777"/>
    </source>
</evidence>
<name>A0A1H7S9N1_9BACT</name>
<dbReference type="OrthoDB" id="9815750at2"/>
<dbReference type="CDD" id="cd00082">
    <property type="entry name" value="HisKA"/>
    <property type="match status" value="1"/>
</dbReference>
<dbReference type="InterPro" id="IPR036890">
    <property type="entry name" value="HATPase_C_sf"/>
</dbReference>
<keyword evidence="5" id="KW-0547">Nucleotide-binding</keyword>
<dbReference type="InterPro" id="IPR003594">
    <property type="entry name" value="HATPase_dom"/>
</dbReference>
<evidence type="ECO:0000256" key="2">
    <source>
        <dbReference type="ARBA" id="ARBA00012438"/>
    </source>
</evidence>
<accession>A0A1H7S9N1</accession>
<dbReference type="Pfam" id="PF02518">
    <property type="entry name" value="HATPase_c"/>
    <property type="match status" value="1"/>
</dbReference>
<dbReference type="SMART" id="SM00387">
    <property type="entry name" value="HATPase_c"/>
    <property type="match status" value="1"/>
</dbReference>
<keyword evidence="4" id="KW-0808">Transferase</keyword>
<dbReference type="PROSITE" id="PS50109">
    <property type="entry name" value="HIS_KIN"/>
    <property type="match status" value="1"/>
</dbReference>
<evidence type="ECO:0000256" key="4">
    <source>
        <dbReference type="ARBA" id="ARBA00022679"/>
    </source>
</evidence>
<dbReference type="PANTHER" id="PTHR43065">
    <property type="entry name" value="SENSOR HISTIDINE KINASE"/>
    <property type="match status" value="1"/>
</dbReference>
<dbReference type="InterPro" id="IPR004358">
    <property type="entry name" value="Sig_transdc_His_kin-like_C"/>
</dbReference>
<evidence type="ECO:0000313" key="11">
    <source>
        <dbReference type="Proteomes" id="UP000198984"/>
    </source>
</evidence>
<dbReference type="GO" id="GO:0000155">
    <property type="term" value="F:phosphorelay sensor kinase activity"/>
    <property type="evidence" value="ECO:0007669"/>
    <property type="project" value="InterPro"/>
</dbReference>
<dbReference type="EMBL" id="FOBB01000002">
    <property type="protein sequence ID" value="SEL69098.1"/>
    <property type="molecule type" value="Genomic_DNA"/>
</dbReference>
<evidence type="ECO:0000256" key="1">
    <source>
        <dbReference type="ARBA" id="ARBA00000085"/>
    </source>
</evidence>
<keyword evidence="11" id="KW-1185">Reference proteome</keyword>
<keyword evidence="3" id="KW-0597">Phosphoprotein</keyword>
<organism evidence="10 11">
    <name type="scientific">Chitinophaga rupis</name>
    <dbReference type="NCBI Taxonomy" id="573321"/>
    <lineage>
        <taxon>Bacteria</taxon>
        <taxon>Pseudomonadati</taxon>
        <taxon>Bacteroidota</taxon>
        <taxon>Chitinophagia</taxon>
        <taxon>Chitinophagales</taxon>
        <taxon>Chitinophagaceae</taxon>
        <taxon>Chitinophaga</taxon>
    </lineage>
</organism>
<evidence type="ECO:0000313" key="10">
    <source>
        <dbReference type="EMBL" id="SEL69098.1"/>
    </source>
</evidence>
<evidence type="ECO:0000256" key="5">
    <source>
        <dbReference type="ARBA" id="ARBA00022741"/>
    </source>
</evidence>